<protein>
    <submittedName>
        <fullName evidence="1">Uncharacterized protein</fullName>
    </submittedName>
</protein>
<dbReference type="AlphaFoldDB" id="D5QDI4"/>
<name>D5QDI4_NOVHA</name>
<gene>
    <name evidence="1" type="ORF">GXY_05973</name>
</gene>
<dbReference type="Proteomes" id="UP000006468">
    <property type="component" value="Chromosome"/>
</dbReference>
<proteinExistence type="predicted"/>
<organism evidence="1 2">
    <name type="scientific">Novacetimonas hansenii ATCC 23769</name>
    <dbReference type="NCBI Taxonomy" id="714995"/>
    <lineage>
        <taxon>Bacteria</taxon>
        <taxon>Pseudomonadati</taxon>
        <taxon>Pseudomonadota</taxon>
        <taxon>Alphaproteobacteria</taxon>
        <taxon>Acetobacterales</taxon>
        <taxon>Acetobacteraceae</taxon>
        <taxon>Novacetimonas</taxon>
    </lineage>
</organism>
<dbReference type="HOGENOM" id="CLU_2617372_0_0_5"/>
<evidence type="ECO:0000313" key="2">
    <source>
        <dbReference type="Proteomes" id="UP000006468"/>
    </source>
</evidence>
<comment type="caution">
    <text evidence="1">The sequence shown here is derived from an EMBL/GenBank/DDBJ whole genome shotgun (WGS) entry which is preliminary data.</text>
</comment>
<reference evidence="1 2" key="1">
    <citation type="journal article" date="2010" name="J. Bacteriol.">
        <title>Genome sequence of a cellulose-producing bacterium, Gluconacetobacter hansenii ATCC 23769.</title>
        <authorList>
            <person name="Iyer P.R."/>
            <person name="Geib S.M."/>
            <person name="Catchmark J."/>
            <person name="Kao T.H."/>
            <person name="Tien M."/>
        </authorList>
    </citation>
    <scope>NUCLEOTIDE SEQUENCE [LARGE SCALE GENOMIC DNA]</scope>
    <source>
        <strain evidence="1 2">ATCC 23769</strain>
    </source>
</reference>
<evidence type="ECO:0000313" key="1">
    <source>
        <dbReference type="EMBL" id="EFG84865.1"/>
    </source>
</evidence>
<accession>D5QDI4</accession>
<sequence length="78" mass="9113">MVDRNNSFCRKIILYIFRAAFDVENIDIPAFTQLECLTGHIQDKSKPRLAIFMPKCDIVGKVMKRMVWDRIVFSFDVG</sequence>
<dbReference type="EMBL" id="ADTV01000018">
    <property type="protein sequence ID" value="EFG84865.1"/>
    <property type="molecule type" value="Genomic_DNA"/>
</dbReference>